<name>A0A1Y1QE21_9GAMM</name>
<protein>
    <recommendedName>
        <fullName evidence="4">DUF4402 domain-containing protein</fullName>
    </recommendedName>
</protein>
<dbReference type="AlphaFoldDB" id="A0A1Y1QE21"/>
<reference evidence="2 3" key="1">
    <citation type="submission" date="2017-01" db="EMBL/GenBank/DDBJ databases">
        <title>Novel large sulfur bacteria in the metagenomes of groundwater-fed chemosynthetic microbial mats in the Lake Huron basin.</title>
        <authorList>
            <person name="Sharrar A.M."/>
            <person name="Flood B.E."/>
            <person name="Bailey J.V."/>
            <person name="Jones D.S."/>
            <person name="Biddanda B."/>
            <person name="Ruberg S.A."/>
            <person name="Marcus D.N."/>
            <person name="Dick G.J."/>
        </authorList>
    </citation>
    <scope>NUCLEOTIDE SEQUENCE [LARGE SCALE GENOMIC DNA]</scope>
    <source>
        <strain evidence="2">A8</strain>
    </source>
</reference>
<evidence type="ECO:0000256" key="1">
    <source>
        <dbReference type="SAM" id="SignalP"/>
    </source>
</evidence>
<accession>A0A1Y1QE21</accession>
<dbReference type="EMBL" id="MTEJ01000419">
    <property type="protein sequence ID" value="OQX03270.1"/>
    <property type="molecule type" value="Genomic_DNA"/>
</dbReference>
<comment type="caution">
    <text evidence="2">The sequence shown here is derived from an EMBL/GenBank/DDBJ whole genome shotgun (WGS) entry which is preliminary data.</text>
</comment>
<organism evidence="2 3">
    <name type="scientific">Thiothrix lacustris</name>
    <dbReference type="NCBI Taxonomy" id="525917"/>
    <lineage>
        <taxon>Bacteria</taxon>
        <taxon>Pseudomonadati</taxon>
        <taxon>Pseudomonadota</taxon>
        <taxon>Gammaproteobacteria</taxon>
        <taxon>Thiotrichales</taxon>
        <taxon>Thiotrichaceae</taxon>
        <taxon>Thiothrix</taxon>
    </lineage>
</organism>
<feature type="chain" id="PRO_5012033463" description="DUF4402 domain-containing protein" evidence="1">
    <location>
        <begin position="22"/>
        <end position="132"/>
    </location>
</feature>
<sequence length="132" mass="13529">MHPPHLVLGLIATIASATALAGSTQTLQLTIPKVALVNIEPITSLTFAEGKNTASGTSSLSISSNDPQAKLQITPTGVSLTVTSSNIDCPTASSTSTITCAVGIKRTKNSILAFNATRTEGDDLSIAYTLTQ</sequence>
<evidence type="ECO:0000313" key="3">
    <source>
        <dbReference type="Proteomes" id="UP000192491"/>
    </source>
</evidence>
<proteinExistence type="predicted"/>
<keyword evidence="1" id="KW-0732">Signal</keyword>
<evidence type="ECO:0000313" key="2">
    <source>
        <dbReference type="EMBL" id="OQX03270.1"/>
    </source>
</evidence>
<evidence type="ECO:0008006" key="4">
    <source>
        <dbReference type="Google" id="ProtNLM"/>
    </source>
</evidence>
<gene>
    <name evidence="2" type="ORF">BWK73_40075</name>
</gene>
<feature type="signal peptide" evidence="1">
    <location>
        <begin position="1"/>
        <end position="21"/>
    </location>
</feature>
<dbReference type="Proteomes" id="UP000192491">
    <property type="component" value="Unassembled WGS sequence"/>
</dbReference>